<evidence type="ECO:0000313" key="1">
    <source>
        <dbReference type="EMBL" id="TWU04894.1"/>
    </source>
</evidence>
<dbReference type="GO" id="GO:0000272">
    <property type="term" value="P:polysaccharide catabolic process"/>
    <property type="evidence" value="ECO:0007669"/>
    <property type="project" value="InterPro"/>
</dbReference>
<dbReference type="Pfam" id="PF00404">
    <property type="entry name" value="Dockerin_1"/>
    <property type="match status" value="1"/>
</dbReference>
<evidence type="ECO:0000313" key="2">
    <source>
        <dbReference type="Proteomes" id="UP000320176"/>
    </source>
</evidence>
<reference evidence="1 2" key="1">
    <citation type="submission" date="2019-02" db="EMBL/GenBank/DDBJ databases">
        <title>Deep-cultivation of Planctomycetes and their phenomic and genomic characterization uncovers novel biology.</title>
        <authorList>
            <person name="Wiegand S."/>
            <person name="Jogler M."/>
            <person name="Boedeker C."/>
            <person name="Pinto D."/>
            <person name="Vollmers J."/>
            <person name="Rivas-Marin E."/>
            <person name="Kohn T."/>
            <person name="Peeters S.H."/>
            <person name="Heuer A."/>
            <person name="Rast P."/>
            <person name="Oberbeckmann S."/>
            <person name="Bunk B."/>
            <person name="Jeske O."/>
            <person name="Meyerdierks A."/>
            <person name="Storesund J.E."/>
            <person name="Kallscheuer N."/>
            <person name="Luecker S."/>
            <person name="Lage O.M."/>
            <person name="Pohl T."/>
            <person name="Merkel B.J."/>
            <person name="Hornburger P."/>
            <person name="Mueller R.-W."/>
            <person name="Bruemmer F."/>
            <person name="Labrenz M."/>
            <person name="Spormann A.M."/>
            <person name="Op Den Camp H."/>
            <person name="Overmann J."/>
            <person name="Amann R."/>
            <person name="Jetten M.S.M."/>
            <person name="Mascher T."/>
            <person name="Medema M.H."/>
            <person name="Devos D.P."/>
            <person name="Kaster A.-K."/>
            <person name="Ovreas L."/>
            <person name="Rohde M."/>
            <person name="Galperin M.Y."/>
            <person name="Jogler C."/>
        </authorList>
    </citation>
    <scope>NUCLEOTIDE SEQUENCE [LARGE SCALE GENOMIC DNA]</scope>
    <source>
        <strain evidence="1 2">Pla52n</strain>
    </source>
</reference>
<accession>A0A5C6B347</accession>
<name>A0A5C6B347_9BACT</name>
<sequence length="2342" mass="255604">MSRPRFVRGRGRGRGPIRRKLRYEALSPRLLLAGDVQNPGNSLDVNNDLYVSALDALDVINRLGRLRESASYFYDVNDDGRVSALDALNIVNSLAGKVPEITLRLLRDTDNDPGAQLNDRRTFDLGLRGRVNFDSDNRTLYVFADNRWVDVSYAVQPNGFFELADWEIRDAVGQLSSGVNNLRFSTRSNGAHDRDIDIQILSAPPAPTLSHSVLDEDGIARLDLLGATFDADTPRDNLVLQILQQPASGTLVMESGVYYYRPHQDFHGSDQFVYEVHDGDQGSGHVTFSLTVNPVNDPPSLSVIDDVHVNVLETSIAVPFSATDIDGDALEFLGYASIRNPLAEIRDTYGLVDAGESYFNLTGLDEKWLFGKQGTSFFLLPNGDLVQWNESFVETEKRETLVTRLDASVYEDLSLLWNAAAELLAPAAVHVQGDGITIVPDPGLAGEISVTVFVADSEVAATQQFKVIIDPTYDSNETERVVTDTLIEQSLDLTYENTPDFIQQIESQLPGLNESAREELIPELQRVEQLYEDTRANIAASQAAQQQAIKNNQVRLGEFEEVKAMLEQLRSEYVSEWNAFQARPKLASIDESIPPIFIHGRNYTETIKVYQGEALEINFRAVHPAHAPRYSFGFDPYFDYGLLRLDNQFGLFQWQTPSNVLGIYDFYVIAEVDEYRTSRIDFQVEVLPNPPLVESLSVSPASVTDKATDPITLTVNNAIHPRLRIDGYHYFQDMDGNGVLDESVDKLLIGSGGASWTGLPYAVPGDTLTFFAKAYSYTFSAQLFSEPVSVTVDVLQTPSLDLDLLEEVSGRSIVGNNPGVLSTQVARYGQNQAAVVRSSSGVTIQRYSNIDSIGIGTPDSSPVSIGTFSTGAIAARADASGNVTIVFVNGSFQNPDASSGSGLWLMRVDANNSVLIPPTRLASIEDSEGFVFTLEMNQNGQGVIAWKGYYVAPVVHLQTFSDGGATLHSVHQLNYAGGFNDGGVWESSAIDADGRYLVAWGGGFGEQGHVATGIVAAPDPPQVSVSEIPAYHAATNSTQWSVLVSGNAMQVIDPSGRKAGAPFATAPSNEFRSVYDIRFLDEQSILLLTRNNDKIERQDYRLDVRSGLSLEAVSVPNIGSLFSAQSIEIDFQIRNDLPTEEAPVDVAFYLSHDDVLTSSDRLLGTVRTSSTLPGESTTSFHGTLTLPPDTDPLWSKGHLSLRLIATIPVAGSQVAIRLPFIAANPPKPNQRTGPANNIVIQPPTDPPAVKYIRPEVVLEQVPTDEFNRSDHFIQLIGYQFISATRQIMRVAPADLIGQIQEMQDEMDKTLDAFIAQDFRLDQQRAEELARAVAVRNAELAKAEAARVASLQSATLSRDQVVAANQAKITAEQNRKAARVAAEQARLNQKIADLQRLASGSNGAVSQINSIISKLGFPLAGLGFEGESLARLSLPKDPISQKLSSSPLVPQVSCNDCVNKVVNGIKDVAQTVIDPLKVQEKISQVQTQLQGVADKIQSQIDRVTAPLKALVQAVQNAHTSIVRSIQNAHNAAVQTATKQYQGLETRINERIEKAIDSAVAEAKEKVVEIRGKLDDLIDSLSSPEGIIEQLKSEAQSIDEQNPFGSVAEIIAKAEESASVAKEVLEQLKEKIAPIIEVIKESEGKFSDWANEKGGVLSDWVKDLGGKISDWGKDAQDIEQVLQYIAGGAEYYWEKIIGAEAVAYSITTSGTLGLGYAGGYYYADINLPGGAKFDTGDLQNNLEGNATLPSVNFVELISGALGGTTSKSSDYYEIRDSLREMFDTPVYFASERLVEWLSAEAQVSAIVTSIYANKDQWVNEAKREGSLEWGRFMAWLSVHNLSLDALIADILKNPNSAPVLFAPLFAAIEPTLGNVFAAQMAGLLASDIQPRGTAMSDGSWVNNELLVRDPFELYTDEALRGLVGLRPQGSNDSVLREAMLELFANPTTTPQSTLETIAQQRGRSLTQIQAEYEKFKRVLVQRDAATGQDEIENLATRHERFAATETQLRYGTVVGAAFGIDPVFGAALNPTGGLVGPGNVAYDSGSNVLSYHGTVHDAAGYLFNYHNAGPGYDYLGLEDDLETSSPLAGQRTGIAYWSQVFDHGYPLRVMFNPGGPVNYHYDFRSSPLLGSNEIGSTDLSHISFGMVYTGRDTVPGIHDPYRSVLTRDGFDLEELADKGTDPLIAKILSNFLSGAFLSGITDVLTGNGLSLEEIESIGWKRTINTAYEQQIFEAFATMFGVTNADILAELPADDVRAPAVVSLMNNQPIYDRVQAYLDQYVHGNAGSATIERLEFDISTYELNVDFAMTHRQSWGDVSDLANQLVTDTDLSWDEIVGRLKALAT</sequence>
<dbReference type="OrthoDB" id="9805017at2"/>
<dbReference type="RefSeq" id="WP_146520226.1">
    <property type="nucleotide sequence ID" value="NZ_CP151726.1"/>
</dbReference>
<dbReference type="InterPro" id="IPR002105">
    <property type="entry name" value="Dockerin_1_rpt"/>
</dbReference>
<comment type="caution">
    <text evidence="1">The sequence shown here is derived from an EMBL/GenBank/DDBJ whole genome shotgun (WGS) entry which is preliminary data.</text>
</comment>
<protein>
    <submittedName>
        <fullName evidence="1">Uncharacterized protein</fullName>
    </submittedName>
</protein>
<dbReference type="EMBL" id="SJPN01000003">
    <property type="protein sequence ID" value="TWU04894.1"/>
    <property type="molecule type" value="Genomic_DNA"/>
</dbReference>
<dbReference type="Pfam" id="PF17963">
    <property type="entry name" value="Big_9"/>
    <property type="match status" value="1"/>
</dbReference>
<proteinExistence type="predicted"/>
<dbReference type="InterPro" id="IPR036439">
    <property type="entry name" value="Dockerin_dom_sf"/>
</dbReference>
<dbReference type="GO" id="GO:0004553">
    <property type="term" value="F:hydrolase activity, hydrolyzing O-glycosyl compounds"/>
    <property type="evidence" value="ECO:0007669"/>
    <property type="project" value="InterPro"/>
</dbReference>
<dbReference type="SUPFAM" id="SSF63446">
    <property type="entry name" value="Type I dockerin domain"/>
    <property type="match status" value="1"/>
</dbReference>
<gene>
    <name evidence="1" type="ORF">Pla52n_29390</name>
</gene>
<dbReference type="Gene3D" id="2.60.40.2810">
    <property type="match status" value="1"/>
</dbReference>
<dbReference type="Proteomes" id="UP000320176">
    <property type="component" value="Unassembled WGS sequence"/>
</dbReference>
<organism evidence="1 2">
    <name type="scientific">Stieleria varia</name>
    <dbReference type="NCBI Taxonomy" id="2528005"/>
    <lineage>
        <taxon>Bacteria</taxon>
        <taxon>Pseudomonadati</taxon>
        <taxon>Planctomycetota</taxon>
        <taxon>Planctomycetia</taxon>
        <taxon>Pirellulales</taxon>
        <taxon>Pirellulaceae</taxon>
        <taxon>Stieleria</taxon>
    </lineage>
</organism>
<keyword evidence="2" id="KW-1185">Reference proteome</keyword>